<dbReference type="Proteomes" id="UP001595947">
    <property type="component" value="Unassembled WGS sequence"/>
</dbReference>
<accession>A0ABV9YJE5</accession>
<keyword evidence="6" id="KW-1185">Reference proteome</keyword>
<evidence type="ECO:0000259" key="3">
    <source>
        <dbReference type="Pfam" id="PF14361"/>
    </source>
</evidence>
<proteinExistence type="inferred from homology"/>
<evidence type="ECO:0000256" key="1">
    <source>
        <dbReference type="ARBA" id="ARBA00006754"/>
    </source>
</evidence>
<dbReference type="RefSeq" id="WP_378034874.1">
    <property type="nucleotide sequence ID" value="NZ_JBHSIV010000004.1"/>
</dbReference>
<organism evidence="5 6">
    <name type="scientific">Actinomycetospora atypica</name>
    <dbReference type="NCBI Taxonomy" id="1290095"/>
    <lineage>
        <taxon>Bacteria</taxon>
        <taxon>Bacillati</taxon>
        <taxon>Actinomycetota</taxon>
        <taxon>Actinomycetes</taxon>
        <taxon>Pseudonocardiales</taxon>
        <taxon>Pseudonocardiaceae</taxon>
        <taxon>Actinomycetospora</taxon>
    </lineage>
</organism>
<dbReference type="InterPro" id="IPR051448">
    <property type="entry name" value="CdaR-like_regulators"/>
</dbReference>
<dbReference type="InterPro" id="IPR041522">
    <property type="entry name" value="CdaR_GGDEF"/>
</dbReference>
<evidence type="ECO:0000259" key="4">
    <source>
        <dbReference type="Pfam" id="PF17853"/>
    </source>
</evidence>
<feature type="domain" description="CdaR GGDEF-like" evidence="4">
    <location>
        <begin position="179"/>
        <end position="290"/>
    </location>
</feature>
<name>A0ABV9YJE5_9PSEU</name>
<gene>
    <name evidence="5" type="ORF">ACFPBZ_04825</name>
</gene>
<feature type="domain" description="RsbT co-antagonist protein RsbRD N-terminal" evidence="3">
    <location>
        <begin position="26"/>
        <end position="167"/>
    </location>
</feature>
<dbReference type="Pfam" id="PF13556">
    <property type="entry name" value="HTH_30"/>
    <property type="match status" value="1"/>
</dbReference>
<comment type="caution">
    <text evidence="5">The sequence shown here is derived from an EMBL/GenBank/DDBJ whole genome shotgun (WGS) entry which is preliminary data.</text>
</comment>
<feature type="domain" description="PucR C-terminal helix-turn-helix" evidence="2">
    <location>
        <begin position="340"/>
        <end position="397"/>
    </location>
</feature>
<dbReference type="PANTHER" id="PTHR33744">
    <property type="entry name" value="CARBOHYDRATE DIACID REGULATOR"/>
    <property type="match status" value="1"/>
</dbReference>
<dbReference type="Pfam" id="PF17853">
    <property type="entry name" value="GGDEF_2"/>
    <property type="match status" value="1"/>
</dbReference>
<dbReference type="Pfam" id="PF14361">
    <property type="entry name" value="RsbRD_N"/>
    <property type="match status" value="1"/>
</dbReference>
<reference evidence="6" key="1">
    <citation type="journal article" date="2019" name="Int. J. Syst. Evol. Microbiol.">
        <title>The Global Catalogue of Microorganisms (GCM) 10K type strain sequencing project: providing services to taxonomists for standard genome sequencing and annotation.</title>
        <authorList>
            <consortium name="The Broad Institute Genomics Platform"/>
            <consortium name="The Broad Institute Genome Sequencing Center for Infectious Disease"/>
            <person name="Wu L."/>
            <person name="Ma J."/>
        </authorList>
    </citation>
    <scope>NUCLEOTIDE SEQUENCE [LARGE SCALE GENOMIC DNA]</scope>
    <source>
        <strain evidence="6">CGMCC 4.7093</strain>
    </source>
</reference>
<dbReference type="EMBL" id="JBHSIV010000004">
    <property type="protein sequence ID" value="MFC5061518.1"/>
    <property type="molecule type" value="Genomic_DNA"/>
</dbReference>
<evidence type="ECO:0000259" key="2">
    <source>
        <dbReference type="Pfam" id="PF13556"/>
    </source>
</evidence>
<dbReference type="Gene3D" id="1.10.10.2840">
    <property type="entry name" value="PucR C-terminal helix-turn-helix domain"/>
    <property type="match status" value="1"/>
</dbReference>
<dbReference type="PANTHER" id="PTHR33744:SF1">
    <property type="entry name" value="DNA-BINDING TRANSCRIPTIONAL ACTIVATOR ADER"/>
    <property type="match status" value="1"/>
</dbReference>
<evidence type="ECO:0000313" key="5">
    <source>
        <dbReference type="EMBL" id="MFC5061518.1"/>
    </source>
</evidence>
<evidence type="ECO:0000313" key="6">
    <source>
        <dbReference type="Proteomes" id="UP001595947"/>
    </source>
</evidence>
<comment type="similarity">
    <text evidence="1">Belongs to the CdaR family.</text>
</comment>
<dbReference type="InterPro" id="IPR042070">
    <property type="entry name" value="PucR_C-HTH_sf"/>
</dbReference>
<dbReference type="InterPro" id="IPR025736">
    <property type="entry name" value="PucR_C-HTH_dom"/>
</dbReference>
<protein>
    <submittedName>
        <fullName evidence="5">PucR family transcriptional regulator</fullName>
    </submittedName>
</protein>
<dbReference type="InterPro" id="IPR025751">
    <property type="entry name" value="RsbRD_N_dom"/>
</dbReference>
<sequence length="399" mass="43387">MESPVLDVRVREALTVLCRVLLEDLDGLADVLTLRIIDGEDAYAERDVTIREDLQPTCRANLERVLHVLSGDLPPDARPASLTIRTGRRRARQGVPLEAMLRAYRLCGRLLWDRMRAASRDRFGGEYDQDLLEIANELWRVIDQSSVRLVTAYRAEEALVHGRDVGRRYAVMEGLLGGRGSDPVFAADAARILGLAEHGRFVCVRAAAPDPEADPLDTPRETLDAAGVVSVWHRRRSELVGLVAVTRPDTVATTVAALDREARGPVGVSPPVDGLGAAHRALRGARLAARTLPEGRAAVASLDDRLPEALLAESPEVAARLRQAALGGLLDLPTAERQVLLATLEAVLAVGGSPSHAAQALYCHRNTVMYRLAKIRTLTGRSTSEPRDRLILALGMLVR</sequence>